<feature type="domain" description="DUF1285" evidence="2">
    <location>
        <begin position="90"/>
        <end position="184"/>
    </location>
</feature>
<dbReference type="InterPro" id="IPR048342">
    <property type="entry name" value="DUF1285_C"/>
</dbReference>
<dbReference type="Proteomes" id="UP000002171">
    <property type="component" value="Unassembled WGS sequence"/>
</dbReference>
<accession>A0A7U8C7X5</accession>
<gene>
    <name evidence="3" type="ORF">MED92_02863</name>
</gene>
<proteinExistence type="predicted"/>
<dbReference type="Pfam" id="PF06938">
    <property type="entry name" value="DUF1285_N"/>
    <property type="match status" value="1"/>
</dbReference>
<dbReference type="InterPro" id="IPR048341">
    <property type="entry name" value="DUF1285_N"/>
</dbReference>
<protein>
    <recommendedName>
        <fullName evidence="5">Proteophosphoglycan</fullName>
    </recommendedName>
</protein>
<dbReference type="InterPro" id="IPR023361">
    <property type="entry name" value="DUF1285_beta_roll_sf"/>
</dbReference>
<dbReference type="RefSeq" id="WP_007022589.1">
    <property type="nucleotide sequence ID" value="NZ_CH724127.1"/>
</dbReference>
<reference evidence="3 4" key="1">
    <citation type="submission" date="2006-02" db="EMBL/GenBank/DDBJ databases">
        <authorList>
            <person name="Pinhassi J."/>
            <person name="Pedros-Alio C."/>
            <person name="Ferriera S."/>
            <person name="Johnson J."/>
            <person name="Kravitz S."/>
            <person name="Halpern A."/>
            <person name="Remington K."/>
            <person name="Beeson K."/>
            <person name="Tran B."/>
            <person name="Rogers Y.-H."/>
            <person name="Friedman R."/>
            <person name="Venter J.C."/>
        </authorList>
    </citation>
    <scope>NUCLEOTIDE SEQUENCE [LARGE SCALE GENOMIC DNA]</scope>
    <source>
        <strain evidence="3 4">MED92</strain>
    </source>
</reference>
<evidence type="ECO:0000259" key="2">
    <source>
        <dbReference type="Pfam" id="PF21028"/>
    </source>
</evidence>
<organism evidence="3 4">
    <name type="scientific">Neptuniibacter caesariensis</name>
    <dbReference type="NCBI Taxonomy" id="207954"/>
    <lineage>
        <taxon>Bacteria</taxon>
        <taxon>Pseudomonadati</taxon>
        <taxon>Pseudomonadota</taxon>
        <taxon>Gammaproteobacteria</taxon>
        <taxon>Oceanospirillales</taxon>
        <taxon>Oceanospirillaceae</taxon>
        <taxon>Neptuniibacter</taxon>
    </lineage>
</organism>
<dbReference type="Gene3D" id="3.10.540.10">
    <property type="entry name" value="duf1285 like domain"/>
    <property type="match status" value="1"/>
</dbReference>
<feature type="domain" description="DUF1285" evidence="1">
    <location>
        <begin position="23"/>
        <end position="89"/>
    </location>
</feature>
<dbReference type="Pfam" id="PF21028">
    <property type="entry name" value="DUF1285_C"/>
    <property type="match status" value="1"/>
</dbReference>
<evidence type="ECO:0000313" key="4">
    <source>
        <dbReference type="Proteomes" id="UP000002171"/>
    </source>
</evidence>
<evidence type="ECO:0000259" key="1">
    <source>
        <dbReference type="Pfam" id="PF06938"/>
    </source>
</evidence>
<dbReference type="InterPro" id="IPR010707">
    <property type="entry name" value="DUF1285"/>
</dbReference>
<dbReference type="PIRSF" id="PIRSF029557">
    <property type="entry name" value="UCP029557"/>
    <property type="match status" value="1"/>
</dbReference>
<dbReference type="AlphaFoldDB" id="A0A7U8C7X5"/>
<dbReference type="EMBL" id="AAOW01000005">
    <property type="protein sequence ID" value="EAR61854.1"/>
    <property type="molecule type" value="Genomic_DNA"/>
</dbReference>
<sequence length="188" mass="21103">MSENTFDLGRVSQTIKESGSGIPPVEKWNPDFCGDIDMRIAKDGKWFYMGTPIGRPAMVKLFSTVLWFEEGKHYLKTPVEKIGIRVDDAPFLFTELEVESREGKQVLLFTSTTGDVVEAGPEHALWVDEFEDSGEPSPYINVRFGMKGLIHRNVFYQLVELAEELDDNGAVKLVVSSHGERFSLGEIA</sequence>
<comment type="caution">
    <text evidence="3">The sequence shown here is derived from an EMBL/GenBank/DDBJ whole genome shotgun (WGS) entry which is preliminary data.</text>
</comment>
<dbReference type="Gene3D" id="2.30.270.10">
    <property type="entry name" value="duf1285 protein"/>
    <property type="match status" value="1"/>
</dbReference>
<evidence type="ECO:0000313" key="3">
    <source>
        <dbReference type="EMBL" id="EAR61854.1"/>
    </source>
</evidence>
<name>A0A7U8C7X5_NEPCE</name>
<keyword evidence="4" id="KW-1185">Reference proteome</keyword>
<evidence type="ECO:0008006" key="5">
    <source>
        <dbReference type="Google" id="ProtNLM"/>
    </source>
</evidence>